<gene>
    <name evidence="2" type="ORF">EYM_03535</name>
</gene>
<dbReference type="AlphaFoldDB" id="A0A0U3EDB6"/>
<comment type="similarity">
    <text evidence="1">Belongs to the CTAG/PCC1 family.</text>
</comment>
<dbReference type="InterPro" id="IPR015419">
    <property type="entry name" value="CTAG/Pcc1"/>
</dbReference>
<dbReference type="OrthoDB" id="27208at2157"/>
<dbReference type="GeneID" id="99613595"/>
<evidence type="ECO:0000313" key="2">
    <source>
        <dbReference type="EMBL" id="ALU12419.1"/>
    </source>
</evidence>
<dbReference type="Proteomes" id="UP000060778">
    <property type="component" value="Chromosome"/>
</dbReference>
<evidence type="ECO:0000313" key="3">
    <source>
        <dbReference type="Proteomes" id="UP000060778"/>
    </source>
</evidence>
<dbReference type="Gene3D" id="3.30.310.50">
    <property type="entry name" value="Alpha-D-phosphohexomutase, C-terminal domain"/>
    <property type="match status" value="1"/>
</dbReference>
<evidence type="ECO:0008006" key="4">
    <source>
        <dbReference type="Google" id="ProtNLM"/>
    </source>
</evidence>
<sequence length="90" mass="10347">MADQRNSKNSCPYKVILRIHSSNVQIYYNALRPDDVPVKDLEYSSTVDNSTLRYVFVSNNILKIRTAVDDILEKLKLTEEVIKKSLQASE</sequence>
<dbReference type="STRING" id="940295.EYM_03535"/>
<reference evidence="2 3" key="1">
    <citation type="submission" date="2013-11" db="EMBL/GenBank/DDBJ databases">
        <title>Comparative genomics of Ignicoccus.</title>
        <authorList>
            <person name="Podar M."/>
        </authorList>
    </citation>
    <scope>NUCLEOTIDE SEQUENCE [LARGE SCALE GENOMIC DNA]</scope>
    <source>
        <strain evidence="2 3">DSM 13165</strain>
    </source>
</reference>
<dbReference type="Pfam" id="PF09341">
    <property type="entry name" value="Pcc1"/>
    <property type="match status" value="1"/>
</dbReference>
<organism evidence="2 3">
    <name type="scientific">Ignicoccus islandicus DSM 13165</name>
    <dbReference type="NCBI Taxonomy" id="940295"/>
    <lineage>
        <taxon>Archaea</taxon>
        <taxon>Thermoproteota</taxon>
        <taxon>Thermoprotei</taxon>
        <taxon>Desulfurococcales</taxon>
        <taxon>Desulfurococcaceae</taxon>
        <taxon>Ignicoccus</taxon>
    </lineage>
</organism>
<evidence type="ECO:0000256" key="1">
    <source>
        <dbReference type="ARBA" id="ARBA00007073"/>
    </source>
</evidence>
<accession>A0A0U3EDB6</accession>
<protein>
    <recommendedName>
        <fullName evidence="4">KEOPS complex Pcc1-like subunit</fullName>
    </recommendedName>
</protein>
<dbReference type="KEGG" id="iis:EYM_03535"/>
<name>A0A0U3EDB6_9CREN</name>
<dbReference type="RefSeq" id="WP_075049684.1">
    <property type="nucleotide sequence ID" value="NZ_CP006867.1"/>
</dbReference>
<dbReference type="EMBL" id="CP006867">
    <property type="protein sequence ID" value="ALU12419.1"/>
    <property type="molecule type" value="Genomic_DNA"/>
</dbReference>
<keyword evidence="3" id="KW-1185">Reference proteome</keyword>
<proteinExistence type="inferred from homology"/>